<comment type="function">
    <text evidence="2 17">Cell wall formation.</text>
</comment>
<dbReference type="InterPro" id="IPR016167">
    <property type="entry name" value="FAD-bd_PCMH_sub1"/>
</dbReference>
<dbReference type="NCBIfam" id="NF010478">
    <property type="entry name" value="PRK13903.1"/>
    <property type="match status" value="1"/>
</dbReference>
<evidence type="ECO:0000256" key="12">
    <source>
        <dbReference type="ARBA" id="ARBA00022984"/>
    </source>
</evidence>
<reference evidence="19 20" key="1">
    <citation type="submission" date="2017-10" db="EMBL/GenBank/DDBJ databases">
        <title>Sequencing the genomes of 1000 actinobacteria strains.</title>
        <authorList>
            <person name="Klenk H.-P."/>
        </authorList>
    </citation>
    <scope>NUCLEOTIDE SEQUENCE [LARGE SCALE GENOMIC DNA]</scope>
    <source>
        <strain evidence="19 20">DSM 21863</strain>
    </source>
</reference>
<dbReference type="Gene3D" id="3.90.78.10">
    <property type="entry name" value="UDP-N-acetylenolpyruvoylglucosamine reductase, C-terminal domain"/>
    <property type="match status" value="1"/>
</dbReference>
<dbReference type="InterPro" id="IPR006094">
    <property type="entry name" value="Oxid_FAD_bind_N"/>
</dbReference>
<dbReference type="Proteomes" id="UP000224130">
    <property type="component" value="Unassembled WGS sequence"/>
</dbReference>
<evidence type="ECO:0000256" key="17">
    <source>
        <dbReference type="HAMAP-Rule" id="MF_00037"/>
    </source>
</evidence>
<dbReference type="HAMAP" id="MF_00037">
    <property type="entry name" value="MurB"/>
    <property type="match status" value="1"/>
</dbReference>
<keyword evidence="7 17" id="KW-0132">Cell division</keyword>
<keyword evidence="12 17" id="KW-0573">Peptidoglycan synthesis</keyword>
<evidence type="ECO:0000313" key="19">
    <source>
        <dbReference type="EMBL" id="PFG42173.1"/>
    </source>
</evidence>
<dbReference type="RefSeq" id="WP_098462731.1">
    <property type="nucleotide sequence ID" value="NZ_PDJJ01000001.1"/>
</dbReference>
<dbReference type="OrthoDB" id="9804753at2"/>
<evidence type="ECO:0000256" key="14">
    <source>
        <dbReference type="ARBA" id="ARBA00023306"/>
    </source>
</evidence>
<dbReference type="Gene3D" id="3.30.465.10">
    <property type="match status" value="1"/>
</dbReference>
<evidence type="ECO:0000313" key="20">
    <source>
        <dbReference type="Proteomes" id="UP000224130"/>
    </source>
</evidence>
<dbReference type="Pfam" id="PF01565">
    <property type="entry name" value="FAD_binding_4"/>
    <property type="match status" value="1"/>
</dbReference>
<dbReference type="InterPro" id="IPR016166">
    <property type="entry name" value="FAD-bd_PCMH"/>
</dbReference>
<keyword evidence="11 17" id="KW-0133">Cell shape</keyword>
<feature type="active site" evidence="17">
    <location>
        <position position="184"/>
    </location>
</feature>
<keyword evidence="13 17" id="KW-0560">Oxidoreductase</keyword>
<evidence type="ECO:0000256" key="8">
    <source>
        <dbReference type="ARBA" id="ARBA00022630"/>
    </source>
</evidence>
<organism evidence="19 20">
    <name type="scientific">Isoptericola jiangsuensis</name>
    <dbReference type="NCBI Taxonomy" id="548579"/>
    <lineage>
        <taxon>Bacteria</taxon>
        <taxon>Bacillati</taxon>
        <taxon>Actinomycetota</taxon>
        <taxon>Actinomycetes</taxon>
        <taxon>Micrococcales</taxon>
        <taxon>Promicromonosporaceae</taxon>
        <taxon>Isoptericola</taxon>
    </lineage>
</organism>
<comment type="catalytic activity">
    <reaction evidence="16 17">
        <text>UDP-N-acetyl-alpha-D-muramate + NADP(+) = UDP-N-acetyl-3-O-(1-carboxyvinyl)-alpha-D-glucosamine + NADPH + H(+)</text>
        <dbReference type="Rhea" id="RHEA:12248"/>
        <dbReference type="ChEBI" id="CHEBI:15378"/>
        <dbReference type="ChEBI" id="CHEBI:57783"/>
        <dbReference type="ChEBI" id="CHEBI:58349"/>
        <dbReference type="ChEBI" id="CHEBI:68483"/>
        <dbReference type="ChEBI" id="CHEBI:70757"/>
        <dbReference type="EC" id="1.3.1.98"/>
    </reaction>
</comment>
<keyword evidence="14 17" id="KW-0131">Cell cycle</keyword>
<dbReference type="GO" id="GO:0009252">
    <property type="term" value="P:peptidoglycan biosynthetic process"/>
    <property type="evidence" value="ECO:0007669"/>
    <property type="project" value="UniProtKB-UniRule"/>
</dbReference>
<dbReference type="SUPFAM" id="SSF56194">
    <property type="entry name" value="Uridine diphospho-N-Acetylenolpyruvylglucosamine reductase, MurB, C-terminal domain"/>
    <property type="match status" value="1"/>
</dbReference>
<accession>A0A2A9ETV2</accession>
<dbReference type="InterPro" id="IPR003170">
    <property type="entry name" value="MurB"/>
</dbReference>
<evidence type="ECO:0000256" key="6">
    <source>
        <dbReference type="ARBA" id="ARBA00022490"/>
    </source>
</evidence>
<comment type="cofactor">
    <cofactor evidence="1 17">
        <name>FAD</name>
        <dbReference type="ChEBI" id="CHEBI:57692"/>
    </cofactor>
</comment>
<dbReference type="UniPathway" id="UPA00219"/>
<sequence>MSQTAPQTTAPSDDAPTPSLAELTTLRVGGPVDRYVEATTEAELIDAVRAADDAGEPLLVLGGGSNLLVADAGFDGVVVRDVRQGLDADLSASCGLDEGSCGGATLTLPAGQDWDAFVAEAVANEWVGVEALSGIPGTLGAAPVQNIGAYGQEVSGVVASVRTWDRATGQRRTLTLSELGFGYRTSVLKRSMRAGAEGGPWYPTPRYVVLDVSLQMRLGSLSAPIGYGELARTLGVEVGQRAPSADVRAAVLELRGRKGMLLDGVGGAARPDHDRWSAGSFFTNPVVPADAAADLPADAPRYPVRSSVPESTVAPSLGAVDPSLVKTSAAWLIEHAGFTKGYGVAGEHSPARLSTRHTLALTNRGGATAQDVVTLARAVRDGVRDRFGVELEPEPVLVGLAL</sequence>
<evidence type="ECO:0000256" key="5">
    <source>
        <dbReference type="ARBA" id="ARBA00010485"/>
    </source>
</evidence>
<comment type="pathway">
    <text evidence="4 17">Cell wall biogenesis; peptidoglycan biosynthesis.</text>
</comment>
<evidence type="ECO:0000256" key="16">
    <source>
        <dbReference type="ARBA" id="ARBA00048914"/>
    </source>
</evidence>
<evidence type="ECO:0000256" key="3">
    <source>
        <dbReference type="ARBA" id="ARBA00004496"/>
    </source>
</evidence>
<dbReference type="GO" id="GO:0008360">
    <property type="term" value="P:regulation of cell shape"/>
    <property type="evidence" value="ECO:0007669"/>
    <property type="project" value="UniProtKB-KW"/>
</dbReference>
<evidence type="ECO:0000256" key="11">
    <source>
        <dbReference type="ARBA" id="ARBA00022960"/>
    </source>
</evidence>
<dbReference type="PANTHER" id="PTHR21071:SF4">
    <property type="entry name" value="UDP-N-ACETYLENOLPYRUVOYLGLUCOSAMINE REDUCTASE"/>
    <property type="match status" value="1"/>
</dbReference>
<dbReference type="InterPro" id="IPR036318">
    <property type="entry name" value="FAD-bd_PCMH-like_sf"/>
</dbReference>
<dbReference type="Gene3D" id="3.30.43.10">
    <property type="entry name" value="Uridine Diphospho-n-acetylenolpyruvylglucosamine Reductase, domain 2"/>
    <property type="match status" value="1"/>
</dbReference>
<keyword evidence="8 17" id="KW-0285">Flavoprotein</keyword>
<dbReference type="PANTHER" id="PTHR21071">
    <property type="entry name" value="UDP-N-ACETYLENOLPYRUVOYLGLUCOSAMINE REDUCTASE"/>
    <property type="match status" value="1"/>
</dbReference>
<keyword evidence="20" id="KW-1185">Reference proteome</keyword>
<dbReference type="InterPro" id="IPR011601">
    <property type="entry name" value="MurB_C"/>
</dbReference>
<dbReference type="GO" id="GO:0008762">
    <property type="term" value="F:UDP-N-acetylmuramate dehydrogenase activity"/>
    <property type="evidence" value="ECO:0007669"/>
    <property type="project" value="UniProtKB-UniRule"/>
</dbReference>
<dbReference type="GO" id="GO:0005829">
    <property type="term" value="C:cytosol"/>
    <property type="evidence" value="ECO:0007669"/>
    <property type="project" value="TreeGrafter"/>
</dbReference>
<comment type="subcellular location">
    <subcellularLocation>
        <location evidence="3 17">Cytoplasm</location>
    </subcellularLocation>
</comment>
<dbReference type="AlphaFoldDB" id="A0A2A9ETV2"/>
<keyword evidence="15 17" id="KW-0961">Cell wall biogenesis/degradation</keyword>
<feature type="active site" evidence="17">
    <location>
        <position position="394"/>
    </location>
</feature>
<evidence type="ECO:0000256" key="4">
    <source>
        <dbReference type="ARBA" id="ARBA00004752"/>
    </source>
</evidence>
<keyword evidence="6 17" id="KW-0963">Cytoplasm</keyword>
<dbReference type="GO" id="GO:0071949">
    <property type="term" value="F:FAD binding"/>
    <property type="evidence" value="ECO:0007669"/>
    <property type="project" value="InterPro"/>
</dbReference>
<dbReference type="InterPro" id="IPR016169">
    <property type="entry name" value="FAD-bd_PCMH_sub2"/>
</dbReference>
<feature type="active site" description="Proton donor" evidence="17">
    <location>
        <position position="280"/>
    </location>
</feature>
<dbReference type="InterPro" id="IPR036635">
    <property type="entry name" value="MurB_C_sf"/>
</dbReference>
<name>A0A2A9ETV2_9MICO</name>
<evidence type="ECO:0000256" key="13">
    <source>
        <dbReference type="ARBA" id="ARBA00023002"/>
    </source>
</evidence>
<comment type="caution">
    <text evidence="19">The sequence shown here is derived from an EMBL/GenBank/DDBJ whole genome shotgun (WGS) entry which is preliminary data.</text>
</comment>
<dbReference type="GO" id="GO:0071555">
    <property type="term" value="P:cell wall organization"/>
    <property type="evidence" value="ECO:0007669"/>
    <property type="project" value="UniProtKB-KW"/>
</dbReference>
<feature type="domain" description="FAD-binding PCMH-type" evidence="18">
    <location>
        <begin position="28"/>
        <end position="257"/>
    </location>
</feature>
<evidence type="ECO:0000256" key="7">
    <source>
        <dbReference type="ARBA" id="ARBA00022618"/>
    </source>
</evidence>
<keyword evidence="10 17" id="KW-0521">NADP</keyword>
<dbReference type="SUPFAM" id="SSF56176">
    <property type="entry name" value="FAD-binding/transporter-associated domain-like"/>
    <property type="match status" value="1"/>
</dbReference>
<evidence type="ECO:0000256" key="15">
    <source>
        <dbReference type="ARBA" id="ARBA00023316"/>
    </source>
</evidence>
<dbReference type="Pfam" id="PF02873">
    <property type="entry name" value="MurB_C"/>
    <property type="match status" value="1"/>
</dbReference>
<evidence type="ECO:0000256" key="2">
    <source>
        <dbReference type="ARBA" id="ARBA00003921"/>
    </source>
</evidence>
<comment type="similarity">
    <text evidence="5 17">Belongs to the MurB family.</text>
</comment>
<dbReference type="EMBL" id="PDJJ01000001">
    <property type="protein sequence ID" value="PFG42173.1"/>
    <property type="molecule type" value="Genomic_DNA"/>
</dbReference>
<proteinExistence type="inferred from homology"/>
<evidence type="ECO:0000256" key="9">
    <source>
        <dbReference type="ARBA" id="ARBA00022827"/>
    </source>
</evidence>
<gene>
    <name evidence="17" type="primary">murB</name>
    <name evidence="19" type="ORF">ATJ88_0827</name>
</gene>
<dbReference type="PROSITE" id="PS51387">
    <property type="entry name" value="FAD_PCMH"/>
    <property type="match status" value="1"/>
</dbReference>
<dbReference type="GO" id="GO:0051301">
    <property type="term" value="P:cell division"/>
    <property type="evidence" value="ECO:0007669"/>
    <property type="project" value="UniProtKB-KW"/>
</dbReference>
<protein>
    <recommendedName>
        <fullName evidence="17">UDP-N-acetylenolpyruvoylglucosamine reductase</fullName>
        <ecNumber evidence="17">1.3.1.98</ecNumber>
    </recommendedName>
    <alternativeName>
        <fullName evidence="17">UDP-N-acetylmuramate dehydrogenase</fullName>
    </alternativeName>
</protein>
<dbReference type="EC" id="1.3.1.98" evidence="17"/>
<keyword evidence="9 17" id="KW-0274">FAD</keyword>
<evidence type="ECO:0000256" key="1">
    <source>
        <dbReference type="ARBA" id="ARBA00001974"/>
    </source>
</evidence>
<evidence type="ECO:0000256" key="10">
    <source>
        <dbReference type="ARBA" id="ARBA00022857"/>
    </source>
</evidence>
<evidence type="ECO:0000259" key="18">
    <source>
        <dbReference type="PROSITE" id="PS51387"/>
    </source>
</evidence>